<dbReference type="Proteomes" id="UP000335636">
    <property type="component" value="Unassembled WGS sequence"/>
</dbReference>
<dbReference type="Proteomes" id="UP000662637">
    <property type="component" value="Unassembled WGS sequence"/>
</dbReference>
<evidence type="ECO:0000256" key="1">
    <source>
        <dbReference type="SAM" id="MobiDB-lite"/>
    </source>
</evidence>
<evidence type="ECO:0000256" key="2">
    <source>
        <dbReference type="SAM" id="SignalP"/>
    </source>
</evidence>
<name>A0A5E4AFZ4_MARMO</name>
<organism evidence="4 5">
    <name type="scientific">Marmota monax</name>
    <name type="common">Woodchuck</name>
    <dbReference type="NCBI Taxonomy" id="9995"/>
    <lineage>
        <taxon>Eukaryota</taxon>
        <taxon>Metazoa</taxon>
        <taxon>Chordata</taxon>
        <taxon>Craniata</taxon>
        <taxon>Vertebrata</taxon>
        <taxon>Euteleostomi</taxon>
        <taxon>Mammalia</taxon>
        <taxon>Eutheria</taxon>
        <taxon>Euarchontoglires</taxon>
        <taxon>Glires</taxon>
        <taxon>Rodentia</taxon>
        <taxon>Sciuromorpha</taxon>
        <taxon>Sciuridae</taxon>
        <taxon>Xerinae</taxon>
        <taxon>Marmotini</taxon>
        <taxon>Marmota</taxon>
    </lineage>
</organism>
<reference evidence="3" key="2">
    <citation type="submission" date="2020-08" db="EMBL/GenBank/DDBJ databases">
        <authorList>
            <person name="Shumante A."/>
            <person name="Zimin A.V."/>
            <person name="Puiu D."/>
            <person name="Salzberg S.L."/>
        </authorList>
    </citation>
    <scope>NUCLEOTIDE SEQUENCE</scope>
    <source>
        <strain evidence="3">WC2-LM</strain>
        <tissue evidence="3">Liver</tissue>
    </source>
</reference>
<evidence type="ECO:0000313" key="3">
    <source>
        <dbReference type="EMBL" id="KAF7463989.1"/>
    </source>
</evidence>
<feature type="chain" id="PRO_5036367646" evidence="2">
    <location>
        <begin position="22"/>
        <end position="114"/>
    </location>
</feature>
<dbReference type="AlphaFoldDB" id="A0A5E4AFZ4"/>
<protein>
    <submittedName>
        <fullName evidence="4">Uncharacterized protein</fullName>
    </submittedName>
</protein>
<proteinExistence type="predicted"/>
<keyword evidence="5" id="KW-1185">Reference proteome</keyword>
<feature type="signal peptide" evidence="2">
    <location>
        <begin position="1"/>
        <end position="21"/>
    </location>
</feature>
<accession>A0A5E4AFZ4</accession>
<evidence type="ECO:0000313" key="4">
    <source>
        <dbReference type="EMBL" id="VTJ55696.1"/>
    </source>
</evidence>
<keyword evidence="2" id="KW-0732">Signal</keyword>
<feature type="compositionally biased region" description="Polar residues" evidence="1">
    <location>
        <begin position="89"/>
        <end position="101"/>
    </location>
</feature>
<sequence length="114" mass="12209">MLVWWQGGWGGGLPWTWPCCAVAPPQALVPDQISLIAAANPTLHRPPPLQGASKSLDFLSIQTNHFPALEILPAQVPSQQEGQWEVSRGSPTRTQSLSNPTHPLESQGRAGSVA</sequence>
<evidence type="ECO:0000313" key="5">
    <source>
        <dbReference type="Proteomes" id="UP000335636"/>
    </source>
</evidence>
<feature type="region of interest" description="Disordered" evidence="1">
    <location>
        <begin position="77"/>
        <end position="114"/>
    </location>
</feature>
<dbReference type="EMBL" id="WJEC01008091">
    <property type="protein sequence ID" value="KAF7463989.1"/>
    <property type="molecule type" value="Genomic_DNA"/>
</dbReference>
<dbReference type="EMBL" id="CABDUW010000055">
    <property type="protein sequence ID" value="VTJ55696.1"/>
    <property type="molecule type" value="Genomic_DNA"/>
</dbReference>
<gene>
    <name evidence="3" type="ORF">GHT09_008091</name>
    <name evidence="4" type="ORF">MONAX_5E026406</name>
</gene>
<reference evidence="4 5" key="1">
    <citation type="submission" date="2019-04" db="EMBL/GenBank/DDBJ databases">
        <authorList>
            <person name="Alioto T."/>
            <person name="Alioto T."/>
        </authorList>
    </citation>
    <scope>NUCLEOTIDE SEQUENCE [LARGE SCALE GENOMIC DNA]</scope>
</reference>